<dbReference type="Proteomes" id="UP001596972">
    <property type="component" value="Unassembled WGS sequence"/>
</dbReference>
<accession>A0ABW3EW92</accession>
<sequence length="212" mass="22988">MADPLAPFHWLDEHGDVLDDIFCVSFFRGLAPADVLRRFGPDGTAGREMSFADLSETVAEFVASTSGGTGGGHVGVVRANGWSVAVELWGGHATRRVRAAELSRGCEMVAVSRHDYAEDRFVYAVDGAVLTSFIPHSPTERGGGEPDRLNPAMHRVGMPTEPMDDDEWEASWERLYGHKIARVFALAAEVTGVPFTRDLLDSPLLVGPIAPR</sequence>
<dbReference type="InterPro" id="IPR045592">
    <property type="entry name" value="DUF6461"/>
</dbReference>
<proteinExistence type="predicted"/>
<keyword evidence="2" id="KW-1185">Reference proteome</keyword>
<evidence type="ECO:0000313" key="2">
    <source>
        <dbReference type="Proteomes" id="UP001596972"/>
    </source>
</evidence>
<dbReference type="Pfam" id="PF20062">
    <property type="entry name" value="DUF6461"/>
    <property type="match status" value="1"/>
</dbReference>
<reference evidence="2" key="1">
    <citation type="journal article" date="2019" name="Int. J. Syst. Evol. Microbiol.">
        <title>The Global Catalogue of Microorganisms (GCM) 10K type strain sequencing project: providing services to taxonomists for standard genome sequencing and annotation.</title>
        <authorList>
            <consortium name="The Broad Institute Genomics Platform"/>
            <consortium name="The Broad Institute Genome Sequencing Center for Infectious Disease"/>
            <person name="Wu L."/>
            <person name="Ma J."/>
        </authorList>
    </citation>
    <scope>NUCLEOTIDE SEQUENCE [LARGE SCALE GENOMIC DNA]</scope>
    <source>
        <strain evidence="2">JCM 31202</strain>
    </source>
</reference>
<organism evidence="1 2">
    <name type="scientific">Actinomadura sediminis</name>
    <dbReference type="NCBI Taxonomy" id="1038904"/>
    <lineage>
        <taxon>Bacteria</taxon>
        <taxon>Bacillati</taxon>
        <taxon>Actinomycetota</taxon>
        <taxon>Actinomycetes</taxon>
        <taxon>Streptosporangiales</taxon>
        <taxon>Thermomonosporaceae</taxon>
        <taxon>Actinomadura</taxon>
    </lineage>
</organism>
<name>A0ABW3EW92_9ACTN</name>
<gene>
    <name evidence="1" type="ORF">ACFQ11_27230</name>
</gene>
<comment type="caution">
    <text evidence="1">The sequence shown here is derived from an EMBL/GenBank/DDBJ whole genome shotgun (WGS) entry which is preliminary data.</text>
</comment>
<dbReference type="RefSeq" id="WP_378303618.1">
    <property type="nucleotide sequence ID" value="NZ_JBHTJA010000073.1"/>
</dbReference>
<dbReference type="EMBL" id="JBHTJA010000073">
    <property type="protein sequence ID" value="MFD0904105.1"/>
    <property type="molecule type" value="Genomic_DNA"/>
</dbReference>
<protein>
    <submittedName>
        <fullName evidence="1">DUF6461 domain-containing protein</fullName>
    </submittedName>
</protein>
<evidence type="ECO:0000313" key="1">
    <source>
        <dbReference type="EMBL" id="MFD0904105.1"/>
    </source>
</evidence>